<dbReference type="AlphaFoldDB" id="A0A4Y6PMR7"/>
<evidence type="ECO:0000313" key="2">
    <source>
        <dbReference type="Proteomes" id="UP000315995"/>
    </source>
</evidence>
<gene>
    <name evidence="1" type="ORF">FIV42_02150</name>
</gene>
<accession>A0A5B8Y306</accession>
<organism evidence="1 2">
    <name type="scientific">Persicimonas caeni</name>
    <dbReference type="NCBI Taxonomy" id="2292766"/>
    <lineage>
        <taxon>Bacteria</taxon>
        <taxon>Deltaproteobacteria</taxon>
        <taxon>Bradymonadales</taxon>
        <taxon>Bradymonadaceae</taxon>
        <taxon>Persicimonas</taxon>
    </lineage>
</organism>
<accession>A0A4Y6PMR7</accession>
<dbReference type="EMBL" id="CP041186">
    <property type="protein sequence ID" value="QDG49582.1"/>
    <property type="molecule type" value="Genomic_DNA"/>
</dbReference>
<name>A0A4Y6PMR7_PERCE</name>
<dbReference type="OrthoDB" id="9985730at2"/>
<dbReference type="RefSeq" id="WP_141196079.1">
    <property type="nucleotide sequence ID" value="NZ_CP041186.1"/>
</dbReference>
<dbReference type="Proteomes" id="UP000315995">
    <property type="component" value="Chromosome"/>
</dbReference>
<protein>
    <submittedName>
        <fullName evidence="1">Uncharacterized protein</fullName>
    </submittedName>
</protein>
<proteinExistence type="predicted"/>
<evidence type="ECO:0000313" key="1">
    <source>
        <dbReference type="EMBL" id="QDG49582.1"/>
    </source>
</evidence>
<reference evidence="1 2" key="1">
    <citation type="submission" date="2019-06" db="EMBL/GenBank/DDBJ databases">
        <title>Persicimonas caeni gen. nov., sp. nov., a predatory bacterium isolated from solar saltern.</title>
        <authorList>
            <person name="Wang S."/>
        </authorList>
    </citation>
    <scope>NUCLEOTIDE SEQUENCE [LARGE SCALE GENOMIC DNA]</scope>
    <source>
        <strain evidence="1 2">YN101</strain>
    </source>
</reference>
<sequence>MISEDLYRDVLPDWTRLRMLEEAEDEAAAELLVAITLLGDEANDGDTYTRLKQMWLELLSGHDETARAALAAHIDTSHDRVQSLFDHPHAFGILLASACSRLRSPITQFHVMCLFCVTVFASGPDERQIELCYRIGRKFGMVEGRVEELFGRMWAAYQNVTAQAKGLDYAQEYTAGTHWRRNAADFRTSNPFQKPAR</sequence>
<keyword evidence="2" id="KW-1185">Reference proteome</keyword>